<name>A0A9X8UJG9_9FIRM</name>
<evidence type="ECO:0000256" key="1">
    <source>
        <dbReference type="SAM" id="MobiDB-lite"/>
    </source>
</evidence>
<dbReference type="EMBL" id="SLUK01000005">
    <property type="protein sequence ID" value="TCL43492.1"/>
    <property type="molecule type" value="Genomic_DNA"/>
</dbReference>
<gene>
    <name evidence="3" type="ORF">EDD78_105124</name>
</gene>
<evidence type="ECO:0000256" key="2">
    <source>
        <dbReference type="SAM" id="SignalP"/>
    </source>
</evidence>
<accession>A0A9X8UJG9</accession>
<keyword evidence="2" id="KW-0732">Signal</keyword>
<dbReference type="AlphaFoldDB" id="A0A9X8UJG9"/>
<feature type="signal peptide" evidence="2">
    <location>
        <begin position="1"/>
        <end position="22"/>
    </location>
</feature>
<evidence type="ECO:0000313" key="3">
    <source>
        <dbReference type="EMBL" id="TCL43492.1"/>
    </source>
</evidence>
<sequence>MIKRIIAALLALSLALSLSACGLGKKREVAPPQAPSSSGEAKEPEVTSPQEDPDTPAGAAKTALDALKELDIETFNRYSDNNRKGGNVIIGDLPEEGPERELIEALVKNLSGTFSREQIDGDRATVSASITNTDLTGVIDELINFAIADALKGGNGDYVAKLVELVQEADGSRTAELELTLERVDGGWKVHIDEKLSDAVCGGMVSSALELADKFGPLGEKLREYVPGLGELD</sequence>
<dbReference type="PROSITE" id="PS51257">
    <property type="entry name" value="PROKAR_LIPOPROTEIN"/>
    <property type="match status" value="1"/>
</dbReference>
<feature type="region of interest" description="Disordered" evidence="1">
    <location>
        <begin position="27"/>
        <end position="58"/>
    </location>
</feature>
<proteinExistence type="predicted"/>
<keyword evidence="4" id="KW-1185">Reference proteome</keyword>
<feature type="chain" id="PRO_5040927343" description="Lipoprotein" evidence="2">
    <location>
        <begin position="23"/>
        <end position="233"/>
    </location>
</feature>
<protein>
    <recommendedName>
        <fullName evidence="5">Lipoprotein</fullName>
    </recommendedName>
</protein>
<organism evidence="3 4">
    <name type="scientific">Harryflintia acetispora</name>
    <dbReference type="NCBI Taxonomy" id="1849041"/>
    <lineage>
        <taxon>Bacteria</taxon>
        <taxon>Bacillati</taxon>
        <taxon>Bacillota</taxon>
        <taxon>Clostridia</taxon>
        <taxon>Eubacteriales</taxon>
        <taxon>Oscillospiraceae</taxon>
        <taxon>Harryflintia</taxon>
    </lineage>
</organism>
<dbReference type="RefSeq" id="WP_132084478.1">
    <property type="nucleotide sequence ID" value="NZ_SLUK01000005.1"/>
</dbReference>
<evidence type="ECO:0000313" key="4">
    <source>
        <dbReference type="Proteomes" id="UP000294682"/>
    </source>
</evidence>
<dbReference type="Proteomes" id="UP000294682">
    <property type="component" value="Unassembled WGS sequence"/>
</dbReference>
<reference evidence="3 4" key="1">
    <citation type="submission" date="2019-03" db="EMBL/GenBank/DDBJ databases">
        <title>Genomic Encyclopedia of Type Strains, Phase IV (KMG-IV): sequencing the most valuable type-strain genomes for metagenomic binning, comparative biology and taxonomic classification.</title>
        <authorList>
            <person name="Goeker M."/>
        </authorList>
    </citation>
    <scope>NUCLEOTIDE SEQUENCE [LARGE SCALE GENOMIC DNA]</scope>
    <source>
        <strain evidence="3 4">DSM 100433</strain>
    </source>
</reference>
<evidence type="ECO:0008006" key="5">
    <source>
        <dbReference type="Google" id="ProtNLM"/>
    </source>
</evidence>
<comment type="caution">
    <text evidence="3">The sequence shown here is derived from an EMBL/GenBank/DDBJ whole genome shotgun (WGS) entry which is preliminary data.</text>
</comment>